<evidence type="ECO:0000313" key="4">
    <source>
        <dbReference type="Proteomes" id="UP001162834"/>
    </source>
</evidence>
<dbReference type="GO" id="GO:0003677">
    <property type="term" value="F:DNA binding"/>
    <property type="evidence" value="ECO:0007669"/>
    <property type="project" value="InterPro"/>
</dbReference>
<proteinExistence type="predicted"/>
<name>A0A9E7C0D2_9ACTN</name>
<dbReference type="GO" id="GO:0015074">
    <property type="term" value="P:DNA integration"/>
    <property type="evidence" value="ECO:0007669"/>
    <property type="project" value="InterPro"/>
</dbReference>
<sequence length="156" mass="17733">MLRWTDVDFGRHEVRIRQSLGSTGDVTLPKNGQARTVTQPPPARDALVEMPRRADSPYVFTTRTGKRFSKTSHYYYWHAVRSSCGRPGMDFYELRHFCATELLRLGVSHADVAVQLGHTDGGALVMSTYGHPSEDEARERLRRAYAPDVRRLRAAE</sequence>
<dbReference type="InterPro" id="IPR011010">
    <property type="entry name" value="DNA_brk_join_enz"/>
</dbReference>
<dbReference type="PROSITE" id="PS51898">
    <property type="entry name" value="TYR_RECOMBINASE"/>
    <property type="match status" value="1"/>
</dbReference>
<keyword evidence="1" id="KW-0233">DNA recombination</keyword>
<gene>
    <name evidence="3" type="ORF">DSM104329_01897</name>
</gene>
<evidence type="ECO:0000259" key="2">
    <source>
        <dbReference type="PROSITE" id="PS51898"/>
    </source>
</evidence>
<reference evidence="3" key="1">
    <citation type="journal article" date="2022" name="Int. J. Syst. Evol. Microbiol.">
        <title>Pseudomonas aegrilactucae sp. nov. and Pseudomonas morbosilactucae sp. nov., pathogens causing bacterial rot of lettuce in Japan.</title>
        <authorList>
            <person name="Sawada H."/>
            <person name="Fujikawa T."/>
            <person name="Satou M."/>
        </authorList>
    </citation>
    <scope>NUCLEOTIDE SEQUENCE</scope>
    <source>
        <strain evidence="3">0166_1</strain>
    </source>
</reference>
<dbReference type="Pfam" id="PF00589">
    <property type="entry name" value="Phage_integrase"/>
    <property type="match status" value="1"/>
</dbReference>
<accession>A0A9E7C0D2</accession>
<dbReference type="KEGG" id="sbae:DSM104329_01897"/>
<keyword evidence="4" id="KW-1185">Reference proteome</keyword>
<feature type="domain" description="Tyr recombinase" evidence="2">
    <location>
        <begin position="1"/>
        <end position="142"/>
    </location>
</feature>
<protein>
    <recommendedName>
        <fullName evidence="2">Tyr recombinase domain-containing protein</fullName>
    </recommendedName>
</protein>
<evidence type="ECO:0000313" key="3">
    <source>
        <dbReference type="EMBL" id="UGS35504.1"/>
    </source>
</evidence>
<dbReference type="Proteomes" id="UP001162834">
    <property type="component" value="Chromosome"/>
</dbReference>
<dbReference type="InterPro" id="IPR013762">
    <property type="entry name" value="Integrase-like_cat_sf"/>
</dbReference>
<dbReference type="GO" id="GO:0006310">
    <property type="term" value="P:DNA recombination"/>
    <property type="evidence" value="ECO:0007669"/>
    <property type="project" value="UniProtKB-KW"/>
</dbReference>
<dbReference type="InterPro" id="IPR002104">
    <property type="entry name" value="Integrase_catalytic"/>
</dbReference>
<dbReference type="EMBL" id="CP087164">
    <property type="protein sequence ID" value="UGS35504.1"/>
    <property type="molecule type" value="Genomic_DNA"/>
</dbReference>
<dbReference type="Gene3D" id="1.10.443.10">
    <property type="entry name" value="Intergrase catalytic core"/>
    <property type="match status" value="1"/>
</dbReference>
<evidence type="ECO:0000256" key="1">
    <source>
        <dbReference type="ARBA" id="ARBA00023172"/>
    </source>
</evidence>
<dbReference type="AlphaFoldDB" id="A0A9E7C0D2"/>
<dbReference type="SUPFAM" id="SSF56349">
    <property type="entry name" value="DNA breaking-rejoining enzymes"/>
    <property type="match status" value="1"/>
</dbReference>
<organism evidence="3 4">
    <name type="scientific">Capillimicrobium parvum</name>
    <dbReference type="NCBI Taxonomy" id="2884022"/>
    <lineage>
        <taxon>Bacteria</taxon>
        <taxon>Bacillati</taxon>
        <taxon>Actinomycetota</taxon>
        <taxon>Thermoleophilia</taxon>
        <taxon>Solirubrobacterales</taxon>
        <taxon>Capillimicrobiaceae</taxon>
        <taxon>Capillimicrobium</taxon>
    </lineage>
</organism>